<keyword evidence="5" id="KW-0949">S-adenosyl-L-methionine</keyword>
<keyword evidence="4" id="KW-0808">Transferase</keyword>
<sequence>MEKKKTSAGCLPGKPCFPWVGGKRRLLPVLIQSLPENITEMETYVEPFVGGGALFFWLRQTYPHIRCVINDSNESLVNVYRVIRDTPEELVGLLAGIQGEYHALEERTERRDYFMEKRRVFNEEYPDDITRAALFIFFMRTCYNGIYSVNRKGRLSVTFGTGSRTRILEEELIRFNHKLLQGVIILDGDYRQTEKYAGEKSFFYFDPPYKPVNEAGACTSYMPDDFDDDCQIELAGFCRDLGEKGSK</sequence>
<accession>A0A1I4QC45</accession>
<evidence type="ECO:0000256" key="7">
    <source>
        <dbReference type="PIRSR" id="PIRSR000398-1"/>
    </source>
</evidence>
<comment type="catalytic activity">
    <reaction evidence="6">
        <text>a 2'-deoxyadenosine in DNA + S-adenosyl-L-methionine = an N(6)-methyl-2'-deoxyadenosine in DNA + S-adenosyl-L-homocysteine + H(+)</text>
        <dbReference type="Rhea" id="RHEA:15197"/>
        <dbReference type="Rhea" id="RHEA-COMP:12418"/>
        <dbReference type="Rhea" id="RHEA-COMP:12419"/>
        <dbReference type="ChEBI" id="CHEBI:15378"/>
        <dbReference type="ChEBI" id="CHEBI:57856"/>
        <dbReference type="ChEBI" id="CHEBI:59789"/>
        <dbReference type="ChEBI" id="CHEBI:90615"/>
        <dbReference type="ChEBI" id="CHEBI:90616"/>
        <dbReference type="EC" id="2.1.1.72"/>
    </reaction>
</comment>
<feature type="binding site" evidence="7">
    <location>
        <position position="71"/>
    </location>
    <ligand>
        <name>S-adenosyl-L-methionine</name>
        <dbReference type="ChEBI" id="CHEBI:59789"/>
    </ligand>
</feature>
<evidence type="ECO:0000313" key="8">
    <source>
        <dbReference type="EMBL" id="SFM37619.1"/>
    </source>
</evidence>
<evidence type="ECO:0000256" key="1">
    <source>
        <dbReference type="ARBA" id="ARBA00006594"/>
    </source>
</evidence>
<dbReference type="InterPro" id="IPR023095">
    <property type="entry name" value="Ade_MeTrfase_dom_2"/>
</dbReference>
<evidence type="ECO:0000256" key="2">
    <source>
        <dbReference type="ARBA" id="ARBA00011900"/>
    </source>
</evidence>
<dbReference type="PRINTS" id="PR00505">
    <property type="entry name" value="D12N6MTFRASE"/>
</dbReference>
<dbReference type="Pfam" id="PF02086">
    <property type="entry name" value="MethyltransfD12"/>
    <property type="match status" value="1"/>
</dbReference>
<dbReference type="AlphaFoldDB" id="A0A1I4QC45"/>
<dbReference type="NCBIfam" id="TIGR00571">
    <property type="entry name" value="dam"/>
    <property type="match status" value="1"/>
</dbReference>
<feature type="binding site" evidence="7">
    <location>
        <position position="206"/>
    </location>
    <ligand>
        <name>S-adenosyl-L-methionine</name>
        <dbReference type="ChEBI" id="CHEBI:59789"/>
    </ligand>
</feature>
<evidence type="ECO:0000256" key="3">
    <source>
        <dbReference type="ARBA" id="ARBA00022603"/>
    </source>
</evidence>
<dbReference type="InterPro" id="IPR029063">
    <property type="entry name" value="SAM-dependent_MTases_sf"/>
</dbReference>
<dbReference type="PIRSF" id="PIRSF000398">
    <property type="entry name" value="M_m6A_EcoRV"/>
    <property type="match status" value="1"/>
</dbReference>
<gene>
    <name evidence="8" type="ORF">SAMN05216250_10455</name>
</gene>
<dbReference type="InterPro" id="IPR012263">
    <property type="entry name" value="M_m6A_EcoRV"/>
</dbReference>
<evidence type="ECO:0000256" key="4">
    <source>
        <dbReference type="ARBA" id="ARBA00022679"/>
    </source>
</evidence>
<dbReference type="PANTHER" id="PTHR30481:SF3">
    <property type="entry name" value="DNA ADENINE METHYLASE"/>
    <property type="match status" value="1"/>
</dbReference>
<dbReference type="GO" id="GO:1904047">
    <property type="term" value="F:S-adenosyl-L-methionine binding"/>
    <property type="evidence" value="ECO:0007669"/>
    <property type="project" value="TreeGrafter"/>
</dbReference>
<feature type="binding site" evidence="7">
    <location>
        <position position="19"/>
    </location>
    <ligand>
        <name>S-adenosyl-L-methionine</name>
        <dbReference type="ChEBI" id="CHEBI:59789"/>
    </ligand>
</feature>
<dbReference type="Gene3D" id="1.10.1020.10">
    <property type="entry name" value="Adenine-specific Methyltransferase, Domain 2"/>
    <property type="match status" value="1"/>
</dbReference>
<dbReference type="Proteomes" id="UP000183766">
    <property type="component" value="Unassembled WGS sequence"/>
</dbReference>
<dbReference type="Gene3D" id="3.40.50.150">
    <property type="entry name" value="Vaccinia Virus protein VP39"/>
    <property type="match status" value="1"/>
</dbReference>
<reference evidence="8 9" key="1">
    <citation type="submission" date="2016-10" db="EMBL/GenBank/DDBJ databases">
        <authorList>
            <person name="de Groot N.N."/>
        </authorList>
    </citation>
    <scope>NUCLEOTIDE SEQUENCE [LARGE SCALE GENOMIC DNA]</scope>
    <source>
        <strain evidence="8 9">NLAE-zl-C202</strain>
    </source>
</reference>
<dbReference type="InterPro" id="IPR012327">
    <property type="entry name" value="MeTrfase_D12"/>
</dbReference>
<comment type="similarity">
    <text evidence="1">Belongs to the N(4)/N(6)-methyltransferase family.</text>
</comment>
<evidence type="ECO:0000256" key="5">
    <source>
        <dbReference type="ARBA" id="ARBA00022691"/>
    </source>
</evidence>
<dbReference type="EMBL" id="FOUM01000004">
    <property type="protein sequence ID" value="SFM37619.1"/>
    <property type="molecule type" value="Genomic_DNA"/>
</dbReference>
<feature type="binding site" evidence="7">
    <location>
        <position position="23"/>
    </location>
    <ligand>
        <name>S-adenosyl-L-methionine</name>
        <dbReference type="ChEBI" id="CHEBI:59789"/>
    </ligand>
</feature>
<organism evidence="8 9">
    <name type="scientific">Bacteroides xylanisolvens</name>
    <dbReference type="NCBI Taxonomy" id="371601"/>
    <lineage>
        <taxon>Bacteria</taxon>
        <taxon>Pseudomonadati</taxon>
        <taxon>Bacteroidota</taxon>
        <taxon>Bacteroidia</taxon>
        <taxon>Bacteroidales</taxon>
        <taxon>Bacteroidaceae</taxon>
        <taxon>Bacteroides</taxon>
    </lineage>
</organism>
<evidence type="ECO:0000256" key="6">
    <source>
        <dbReference type="ARBA" id="ARBA00047942"/>
    </source>
</evidence>
<dbReference type="GO" id="GO:0043565">
    <property type="term" value="F:sequence-specific DNA binding"/>
    <property type="evidence" value="ECO:0007669"/>
    <property type="project" value="TreeGrafter"/>
</dbReference>
<dbReference type="GO" id="GO:0009307">
    <property type="term" value="P:DNA restriction-modification system"/>
    <property type="evidence" value="ECO:0007669"/>
    <property type="project" value="InterPro"/>
</dbReference>
<protein>
    <recommendedName>
        <fullName evidence="2">site-specific DNA-methyltransferase (adenine-specific)</fullName>
        <ecNumber evidence="2">2.1.1.72</ecNumber>
    </recommendedName>
</protein>
<dbReference type="RefSeq" id="WP_074908953.1">
    <property type="nucleotide sequence ID" value="NZ_FOUM01000004.1"/>
</dbReference>
<dbReference type="SUPFAM" id="SSF53335">
    <property type="entry name" value="S-adenosyl-L-methionine-dependent methyltransferases"/>
    <property type="match status" value="1"/>
</dbReference>
<keyword evidence="3 8" id="KW-0489">Methyltransferase</keyword>
<dbReference type="GO" id="GO:0006298">
    <property type="term" value="P:mismatch repair"/>
    <property type="evidence" value="ECO:0007669"/>
    <property type="project" value="TreeGrafter"/>
</dbReference>
<dbReference type="GO" id="GO:0009007">
    <property type="term" value="F:site-specific DNA-methyltransferase (adenine-specific) activity"/>
    <property type="evidence" value="ECO:0007669"/>
    <property type="project" value="UniProtKB-EC"/>
</dbReference>
<proteinExistence type="inferred from homology"/>
<evidence type="ECO:0000313" key="9">
    <source>
        <dbReference type="Proteomes" id="UP000183766"/>
    </source>
</evidence>
<dbReference type="GO" id="GO:0032259">
    <property type="term" value="P:methylation"/>
    <property type="evidence" value="ECO:0007669"/>
    <property type="project" value="UniProtKB-KW"/>
</dbReference>
<dbReference type="EC" id="2.1.1.72" evidence="2"/>
<name>A0A1I4QC45_9BACE</name>
<dbReference type="PANTHER" id="PTHR30481">
    <property type="entry name" value="DNA ADENINE METHYLASE"/>
    <property type="match status" value="1"/>
</dbReference>